<feature type="transmembrane region" description="Helical" evidence="1">
    <location>
        <begin position="128"/>
        <end position="148"/>
    </location>
</feature>
<dbReference type="GeneID" id="19148875"/>
<keyword evidence="3" id="KW-1185">Reference proteome</keyword>
<dbReference type="Proteomes" id="UP000053841">
    <property type="component" value="Unassembled WGS sequence"/>
</dbReference>
<keyword evidence="1" id="KW-1133">Transmembrane helix</keyword>
<dbReference type="OrthoDB" id="3799428at2759"/>
<dbReference type="AlphaFoldDB" id="W6YGW1"/>
<evidence type="ECO:0000313" key="3">
    <source>
        <dbReference type="Proteomes" id="UP000053841"/>
    </source>
</evidence>
<feature type="transmembrane region" description="Helical" evidence="1">
    <location>
        <begin position="154"/>
        <end position="173"/>
    </location>
</feature>
<keyword evidence="1" id="KW-0472">Membrane</keyword>
<feature type="transmembrane region" description="Helical" evidence="1">
    <location>
        <begin position="180"/>
        <end position="199"/>
    </location>
</feature>
<dbReference type="HOGENOM" id="CLU_1288701_0_0_1"/>
<keyword evidence="1" id="KW-0812">Transmembrane</keyword>
<proteinExistence type="predicted"/>
<gene>
    <name evidence="2" type="ORF">COCCADRAFT_3891</name>
</gene>
<reference evidence="2 3" key="1">
    <citation type="journal article" date="2013" name="PLoS Genet.">
        <title>Comparative genome structure, secondary metabolite, and effector coding capacity across Cochliobolus pathogens.</title>
        <authorList>
            <person name="Condon B.J."/>
            <person name="Leng Y."/>
            <person name="Wu D."/>
            <person name="Bushley K.E."/>
            <person name="Ohm R.A."/>
            <person name="Otillar R."/>
            <person name="Martin J."/>
            <person name="Schackwitz W."/>
            <person name="Grimwood J."/>
            <person name="MohdZainudin N."/>
            <person name="Xue C."/>
            <person name="Wang R."/>
            <person name="Manning V.A."/>
            <person name="Dhillon B."/>
            <person name="Tu Z.J."/>
            <person name="Steffenson B.J."/>
            <person name="Salamov A."/>
            <person name="Sun H."/>
            <person name="Lowry S."/>
            <person name="LaButti K."/>
            <person name="Han J."/>
            <person name="Copeland A."/>
            <person name="Lindquist E."/>
            <person name="Barry K."/>
            <person name="Schmutz J."/>
            <person name="Baker S.E."/>
            <person name="Ciuffetti L.M."/>
            <person name="Grigoriev I.V."/>
            <person name="Zhong S."/>
            <person name="Turgeon B.G."/>
        </authorList>
    </citation>
    <scope>NUCLEOTIDE SEQUENCE [LARGE SCALE GENOMIC DNA]</scope>
    <source>
        <strain evidence="2 3">26-R-13</strain>
    </source>
</reference>
<name>W6YGW1_COCC2</name>
<accession>W6YGW1</accession>
<dbReference type="RefSeq" id="XP_007710875.1">
    <property type="nucleotide sequence ID" value="XM_007712685.1"/>
</dbReference>
<protein>
    <submittedName>
        <fullName evidence="2">Uncharacterized protein</fullName>
    </submittedName>
</protein>
<dbReference type="EMBL" id="KI964585">
    <property type="protein sequence ID" value="EUC34799.1"/>
    <property type="molecule type" value="Genomic_DNA"/>
</dbReference>
<dbReference type="KEGG" id="bze:COCCADRAFT_3891"/>
<sequence>MAPSFIFRIDEMKNISEQHESRAIYYLCDGRRIIPLSRATKGLAVGAATVASLVMNEYQRAVMAQQPSTEQRSSRILPSFVLGSLFGHEKMSSESGQSVSILQEIIRTVITFEQQPQRLLDIIPNPGPVHLVVACLVYSAAINVFYHIHKKDRYQLGIVACGTIGALAVGWALKQDTKDVITGLGTWAVMASLLLSAAFHKLLREYGEEARMPS</sequence>
<evidence type="ECO:0000313" key="2">
    <source>
        <dbReference type="EMBL" id="EUC34799.1"/>
    </source>
</evidence>
<organism evidence="2 3">
    <name type="scientific">Cochliobolus carbonum (strain 26-R-13)</name>
    <name type="common">Maize leaf spot fungus</name>
    <name type="synonym">Bipolaris zeicola</name>
    <dbReference type="NCBI Taxonomy" id="930089"/>
    <lineage>
        <taxon>Eukaryota</taxon>
        <taxon>Fungi</taxon>
        <taxon>Dikarya</taxon>
        <taxon>Ascomycota</taxon>
        <taxon>Pezizomycotina</taxon>
        <taxon>Dothideomycetes</taxon>
        <taxon>Pleosporomycetidae</taxon>
        <taxon>Pleosporales</taxon>
        <taxon>Pleosporineae</taxon>
        <taxon>Pleosporaceae</taxon>
        <taxon>Bipolaris</taxon>
    </lineage>
</organism>
<evidence type="ECO:0000256" key="1">
    <source>
        <dbReference type="SAM" id="Phobius"/>
    </source>
</evidence>